<gene>
    <name evidence="2" type="ORF">IC620_05340</name>
</gene>
<dbReference type="Proteomes" id="UP000661691">
    <property type="component" value="Unassembled WGS sequence"/>
</dbReference>
<evidence type="ECO:0000313" key="2">
    <source>
        <dbReference type="EMBL" id="MBD1371782.1"/>
    </source>
</evidence>
<dbReference type="RefSeq" id="WP_191141697.1">
    <property type="nucleotide sequence ID" value="NZ_JACXAH010000005.1"/>
</dbReference>
<comment type="caution">
    <text evidence="2">The sequence shown here is derived from an EMBL/GenBank/DDBJ whole genome shotgun (WGS) entry which is preliminary data.</text>
</comment>
<sequence length="186" mass="21383">MKINLMPPISPVRRYYSWWIGLIILLFSLLLLACGYLYYQQLKEMKSINQQLNALKSERDRAKPLENEYMASKKTNQAVLDYQATAERMRSQNAEWDIALSTIESASTPESRLFEIDVQGDQFYGVAAFHSIAGIQSFENNMKNNKRIKGFTIDNIVEASQLQELKIMPDTAKVVQFHFVFKEAGS</sequence>
<organism evidence="2 3">
    <name type="scientific">Polycladospora coralii</name>
    <dbReference type="NCBI Taxonomy" id="2771432"/>
    <lineage>
        <taxon>Bacteria</taxon>
        <taxon>Bacillati</taxon>
        <taxon>Bacillota</taxon>
        <taxon>Bacilli</taxon>
        <taxon>Bacillales</taxon>
        <taxon>Thermoactinomycetaceae</taxon>
        <taxon>Polycladospora</taxon>
    </lineage>
</organism>
<protein>
    <recommendedName>
        <fullName evidence="4">PilN domain-containing protein</fullName>
    </recommendedName>
</protein>
<dbReference type="EMBL" id="JACXAH010000005">
    <property type="protein sequence ID" value="MBD1371782.1"/>
    <property type="molecule type" value="Genomic_DNA"/>
</dbReference>
<feature type="transmembrane region" description="Helical" evidence="1">
    <location>
        <begin position="16"/>
        <end position="39"/>
    </location>
</feature>
<keyword evidence="1" id="KW-1133">Transmembrane helix</keyword>
<keyword evidence="3" id="KW-1185">Reference proteome</keyword>
<evidence type="ECO:0000256" key="1">
    <source>
        <dbReference type="SAM" id="Phobius"/>
    </source>
</evidence>
<keyword evidence="1" id="KW-0472">Membrane</keyword>
<accession>A0A926N8K5</accession>
<evidence type="ECO:0008006" key="4">
    <source>
        <dbReference type="Google" id="ProtNLM"/>
    </source>
</evidence>
<name>A0A926N8K5_9BACL</name>
<reference evidence="2" key="1">
    <citation type="submission" date="2020-09" db="EMBL/GenBank/DDBJ databases">
        <title>A novel bacterium of genus Hazenella, isolated from South China Sea.</title>
        <authorList>
            <person name="Huang H."/>
            <person name="Mo K."/>
            <person name="Hu Y."/>
        </authorList>
    </citation>
    <scope>NUCLEOTIDE SEQUENCE</scope>
    <source>
        <strain evidence="2">IB182357</strain>
    </source>
</reference>
<keyword evidence="1" id="KW-0812">Transmembrane</keyword>
<dbReference type="PROSITE" id="PS51257">
    <property type="entry name" value="PROKAR_LIPOPROTEIN"/>
    <property type="match status" value="1"/>
</dbReference>
<dbReference type="AlphaFoldDB" id="A0A926N8K5"/>
<evidence type="ECO:0000313" key="3">
    <source>
        <dbReference type="Proteomes" id="UP000661691"/>
    </source>
</evidence>
<proteinExistence type="predicted"/>